<dbReference type="PANTHER" id="PTHR43303:SF4">
    <property type="entry name" value="NADPH DEHYDROGENASE C23G7.10C-RELATED"/>
    <property type="match status" value="1"/>
</dbReference>
<evidence type="ECO:0000256" key="2">
    <source>
        <dbReference type="ARBA" id="ARBA00022630"/>
    </source>
</evidence>
<evidence type="ECO:0000313" key="7">
    <source>
        <dbReference type="EMBL" id="QGM28299.1"/>
    </source>
</evidence>
<dbReference type="Gene3D" id="3.20.20.70">
    <property type="entry name" value="Aldolase class I"/>
    <property type="match status" value="1"/>
</dbReference>
<gene>
    <name evidence="7" type="ORF">GJD93_11695</name>
</gene>
<dbReference type="SUPFAM" id="SSF51395">
    <property type="entry name" value="FMN-linked oxidoreductases"/>
    <property type="match status" value="1"/>
</dbReference>
<dbReference type="Pfam" id="PF00724">
    <property type="entry name" value="Oxidored_FMN"/>
    <property type="match status" value="1"/>
</dbReference>
<dbReference type="EMBL" id="CP046045">
    <property type="protein sequence ID" value="QGM28299.1"/>
    <property type="molecule type" value="Genomic_DNA"/>
</dbReference>
<keyword evidence="5" id="KW-0560">Oxidoreductase</keyword>
<evidence type="ECO:0000259" key="6">
    <source>
        <dbReference type="Pfam" id="PF00724"/>
    </source>
</evidence>
<evidence type="ECO:0000256" key="1">
    <source>
        <dbReference type="ARBA" id="ARBA00001917"/>
    </source>
</evidence>
<dbReference type="InterPro" id="IPR013785">
    <property type="entry name" value="Aldolase_TIM"/>
</dbReference>
<keyword evidence="2" id="KW-0285">Flavoprotein</keyword>
<sequence length="378" mass="41618">MTLLFQPIQFGSLQLANKIVIAPMCQYSANEQGELSYWHEQQWANYALSGAGMCIVEATAVQAAGRISYADLGLWNDMQRAQMKALLHKVKSISPMPFAVQLAHAGRKASTDKPWQGIGQFAPNEEHGWQTVSASELPFQSHEHPPHALTQDEIQQVIADFASAAVRAVDAGFDLIEIHAAHGYLLHQFMSPLSNHRQDEYGGSLENRIRLTLEVFQAIQNAVPQGYPIGVRISATDWMDDADGWNVESSVGLAKALEHLGAAYIHVSSGGLHVDQKIDVHAGYQTPFAHAIKQAVKIPVIAVGLITEAMQAEGILQYEQADAIAIARAILYDPRWPWHAAAELGEKIEIAPQYLRCQPHGFRTLFAPFKSTDTEVES</sequence>
<accession>A0AAP9GWD3</accession>
<feature type="domain" description="NADH:flavin oxidoreductase/NADH oxidase N-terminal" evidence="6">
    <location>
        <begin position="4"/>
        <end position="343"/>
    </location>
</feature>
<evidence type="ECO:0000256" key="3">
    <source>
        <dbReference type="ARBA" id="ARBA00022643"/>
    </source>
</evidence>
<dbReference type="InterPro" id="IPR044152">
    <property type="entry name" value="YqjM-like"/>
</dbReference>
<dbReference type="GO" id="GO:0050661">
    <property type="term" value="F:NADP binding"/>
    <property type="evidence" value="ECO:0007669"/>
    <property type="project" value="InterPro"/>
</dbReference>
<name>A0AAP9GWD3_9GAMM</name>
<dbReference type="GO" id="GO:0010181">
    <property type="term" value="F:FMN binding"/>
    <property type="evidence" value="ECO:0007669"/>
    <property type="project" value="InterPro"/>
</dbReference>
<keyword evidence="4" id="KW-0521">NADP</keyword>
<dbReference type="GO" id="GO:0003959">
    <property type="term" value="F:NADPH dehydrogenase activity"/>
    <property type="evidence" value="ECO:0007669"/>
    <property type="project" value="InterPro"/>
</dbReference>
<protein>
    <submittedName>
        <fullName evidence="7">Oxidoreductase</fullName>
    </submittedName>
</protein>
<proteinExistence type="predicted"/>
<evidence type="ECO:0000313" key="8">
    <source>
        <dbReference type="Proteomes" id="UP000405075"/>
    </source>
</evidence>
<comment type="cofactor">
    <cofactor evidence="1">
        <name>FMN</name>
        <dbReference type="ChEBI" id="CHEBI:58210"/>
    </cofactor>
</comment>
<reference evidence="8" key="1">
    <citation type="submission" date="2019-11" db="EMBL/GenBank/DDBJ databases">
        <title>Escherichia coli 1916D6.</title>
        <authorList>
            <person name="Yao H."/>
            <person name="Du X."/>
            <person name="Yu R."/>
            <person name="Li A."/>
        </authorList>
    </citation>
    <scope>NUCLEOTIDE SEQUENCE [LARGE SCALE GENOMIC DNA]</scope>
    <source>
        <strain evidence="8">19110F47</strain>
    </source>
</reference>
<evidence type="ECO:0000256" key="4">
    <source>
        <dbReference type="ARBA" id="ARBA00022857"/>
    </source>
</evidence>
<dbReference type="RefSeq" id="WP_154321009.1">
    <property type="nucleotide sequence ID" value="NZ_CP046045.1"/>
</dbReference>
<dbReference type="PANTHER" id="PTHR43303">
    <property type="entry name" value="NADPH DEHYDROGENASE C23G7.10C-RELATED"/>
    <property type="match status" value="1"/>
</dbReference>
<keyword evidence="3" id="KW-0288">FMN</keyword>
<evidence type="ECO:0000256" key="5">
    <source>
        <dbReference type="ARBA" id="ARBA00023002"/>
    </source>
</evidence>
<dbReference type="Proteomes" id="UP000405075">
    <property type="component" value="Chromosome"/>
</dbReference>
<dbReference type="AlphaFoldDB" id="A0AAP9GWD3"/>
<dbReference type="InterPro" id="IPR001155">
    <property type="entry name" value="OxRdtase_FMN_N"/>
</dbReference>
<dbReference type="CDD" id="cd02932">
    <property type="entry name" value="OYE_YqiM_FMN"/>
    <property type="match status" value="1"/>
</dbReference>
<organism evidence="7 8">
    <name type="scientific">Acinetobacter towneri</name>
    <dbReference type="NCBI Taxonomy" id="202956"/>
    <lineage>
        <taxon>Bacteria</taxon>
        <taxon>Pseudomonadati</taxon>
        <taxon>Pseudomonadota</taxon>
        <taxon>Gammaproteobacteria</taxon>
        <taxon>Moraxellales</taxon>
        <taxon>Moraxellaceae</taxon>
        <taxon>Acinetobacter</taxon>
    </lineage>
</organism>